<dbReference type="InterPro" id="IPR036097">
    <property type="entry name" value="HisK_dim/P_sf"/>
</dbReference>
<dbReference type="EMBL" id="AJTX02000002">
    <property type="protein sequence ID" value="KKJ01654.1"/>
    <property type="molecule type" value="Genomic_DNA"/>
</dbReference>
<dbReference type="STRING" id="317619.GCA_000332315_03605"/>
<organism evidence="9 10">
    <name type="scientific">Prochlorothrix hollandica PCC 9006 = CALU 1027</name>
    <dbReference type="NCBI Taxonomy" id="317619"/>
    <lineage>
        <taxon>Bacteria</taxon>
        <taxon>Bacillati</taxon>
        <taxon>Cyanobacteriota</taxon>
        <taxon>Cyanophyceae</taxon>
        <taxon>Prochlorotrichales</taxon>
        <taxon>Prochlorotrichaceae</taxon>
        <taxon>Prochlorothrix</taxon>
    </lineage>
</organism>
<dbReference type="Gene3D" id="1.10.287.130">
    <property type="match status" value="1"/>
</dbReference>
<dbReference type="SMART" id="SM00387">
    <property type="entry name" value="HATPase_c"/>
    <property type="match status" value="1"/>
</dbReference>
<dbReference type="SMART" id="SM00388">
    <property type="entry name" value="HisKA"/>
    <property type="match status" value="1"/>
</dbReference>
<dbReference type="InterPro" id="IPR036890">
    <property type="entry name" value="HATPase_C_sf"/>
</dbReference>
<dbReference type="Proteomes" id="UP000034681">
    <property type="component" value="Unassembled WGS sequence"/>
</dbReference>
<gene>
    <name evidence="9" type="ORF">PROH_02155</name>
</gene>
<comment type="caution">
    <text evidence="9">The sequence shown here is derived from an EMBL/GenBank/DDBJ whole genome shotgun (WGS) entry which is preliminary data.</text>
</comment>
<dbReference type="EC" id="2.7.13.3" evidence="2"/>
<comment type="catalytic activity">
    <reaction evidence="1">
        <text>ATP + protein L-histidine = ADP + protein N-phospho-L-histidine.</text>
        <dbReference type="EC" id="2.7.13.3"/>
    </reaction>
</comment>
<dbReference type="PANTHER" id="PTHR43065:SF50">
    <property type="entry name" value="HISTIDINE KINASE"/>
    <property type="match status" value="1"/>
</dbReference>
<keyword evidence="7" id="KW-1133">Transmembrane helix</keyword>
<reference evidence="9" key="1">
    <citation type="submission" date="2012-04" db="EMBL/GenBank/DDBJ databases">
        <authorList>
            <person name="Borisov I.G."/>
            <person name="Ivanikova N.V."/>
            <person name="Pinevich A.V."/>
        </authorList>
    </citation>
    <scope>NUCLEOTIDE SEQUENCE</scope>
    <source>
        <strain evidence="9">CALU 1027</strain>
    </source>
</reference>
<dbReference type="GO" id="GO:0000155">
    <property type="term" value="F:phosphorelay sensor kinase activity"/>
    <property type="evidence" value="ECO:0007669"/>
    <property type="project" value="InterPro"/>
</dbReference>
<dbReference type="CDD" id="cd00082">
    <property type="entry name" value="HisKA"/>
    <property type="match status" value="1"/>
</dbReference>
<keyword evidence="4" id="KW-0418">Kinase</keyword>
<keyword evidence="4" id="KW-0808">Transferase</keyword>
<dbReference type="AlphaFoldDB" id="A0A0M2Q3Z5"/>
<keyword evidence="7" id="KW-0472">Membrane</keyword>
<dbReference type="PANTHER" id="PTHR43065">
    <property type="entry name" value="SENSOR HISTIDINE KINASE"/>
    <property type="match status" value="1"/>
</dbReference>
<proteinExistence type="predicted"/>
<keyword evidence="7" id="KW-0812">Transmembrane</keyword>
<evidence type="ECO:0000256" key="4">
    <source>
        <dbReference type="ARBA" id="ARBA00022777"/>
    </source>
</evidence>
<dbReference type="PRINTS" id="PR00344">
    <property type="entry name" value="BCTRLSENSOR"/>
</dbReference>
<dbReference type="InterPro" id="IPR004358">
    <property type="entry name" value="Sig_transdc_His_kin-like_C"/>
</dbReference>
<feature type="domain" description="Histidine kinase" evidence="8">
    <location>
        <begin position="311"/>
        <end position="593"/>
    </location>
</feature>
<keyword evidence="5" id="KW-0902">Two-component regulatory system</keyword>
<dbReference type="SUPFAM" id="SSF55874">
    <property type="entry name" value="ATPase domain of HSP90 chaperone/DNA topoisomerase II/histidine kinase"/>
    <property type="match status" value="1"/>
</dbReference>
<dbReference type="eggNOG" id="COG4191">
    <property type="taxonomic scope" value="Bacteria"/>
</dbReference>
<accession>A0A0M2Q3Z5</accession>
<dbReference type="InterPro" id="IPR003661">
    <property type="entry name" value="HisK_dim/P_dom"/>
</dbReference>
<feature type="region of interest" description="Disordered" evidence="6">
    <location>
        <begin position="569"/>
        <end position="597"/>
    </location>
</feature>
<dbReference type="InterPro" id="IPR003594">
    <property type="entry name" value="HATPase_dom"/>
</dbReference>
<dbReference type="PROSITE" id="PS50109">
    <property type="entry name" value="HIS_KIN"/>
    <property type="match status" value="1"/>
</dbReference>
<keyword evidence="3" id="KW-0597">Phosphoprotein</keyword>
<dbReference type="Pfam" id="PF02518">
    <property type="entry name" value="HATPase_c"/>
    <property type="match status" value="1"/>
</dbReference>
<evidence type="ECO:0000256" key="7">
    <source>
        <dbReference type="SAM" id="Phobius"/>
    </source>
</evidence>
<name>A0A0M2Q3Z5_PROHO</name>
<feature type="transmembrane region" description="Helical" evidence="7">
    <location>
        <begin position="177"/>
        <end position="199"/>
    </location>
</feature>
<evidence type="ECO:0000256" key="3">
    <source>
        <dbReference type="ARBA" id="ARBA00022553"/>
    </source>
</evidence>
<protein>
    <recommendedName>
        <fullName evidence="2">histidine kinase</fullName>
        <ecNumber evidence="2">2.7.13.3</ecNumber>
    </recommendedName>
</protein>
<dbReference type="SUPFAM" id="SSF47384">
    <property type="entry name" value="Homodimeric domain of signal transducing histidine kinase"/>
    <property type="match status" value="1"/>
</dbReference>
<evidence type="ECO:0000259" key="8">
    <source>
        <dbReference type="PROSITE" id="PS50109"/>
    </source>
</evidence>
<sequence>MFRSRLSRRLLSSFGLSWLIVGGVTLGINYQLIERDLQGQVQRRAQSITQGLQFATEGLIAVNYSSLLNQVVTQYANLPDVEEVAILSPQGETLAHNRVTAIYRPYKDVQPLLDPWVQRAMADNREYSTQVTLEGVRLLVNILPFQNPQLSPHRDRPGVLVVLLNLQPLHQEARTTLLTSSVTLMGGMLLILMFMGTLLRHQVLVPLDALNQAVRRSRQTGDFHLTQTLPANEIRFLAQTFSHVFNQLTLYQRLEQEVKQRTQVEAELRESEARERAKSEALGTALADLQVTQAQLIHNEKMSSLGQMVAGIAHEINNPVNFIHGNLAHIRDYSQDLLELINLYRQALPQPPQDIRDREAELDLGFMVQDMTEILQSMDRGTQRIRDTVLSLRTFSRLDESDLKRVDLHGDLDATLMMVQNRLETACAHPITVVKVYGDLPWVDCYSGQLNQVFLHLFTNAIDALQEVEQWDDRPPLDPLPPDHPLATAIAQGNPQNPHLWVSTEVTPPDPGDPSDRPPQVTIRIRDNGSGIAPAAKDHLFNPFFTTKPVGQGSGMGLSISHQIVVGQHHGHLSAESQPHQGSEFRIDLPLSQSRTA</sequence>
<evidence type="ECO:0000256" key="5">
    <source>
        <dbReference type="ARBA" id="ARBA00023012"/>
    </source>
</evidence>
<keyword evidence="10" id="KW-1185">Reference proteome</keyword>
<evidence type="ECO:0000313" key="10">
    <source>
        <dbReference type="Proteomes" id="UP000034681"/>
    </source>
</evidence>
<evidence type="ECO:0000256" key="1">
    <source>
        <dbReference type="ARBA" id="ARBA00000085"/>
    </source>
</evidence>
<dbReference type="Gene3D" id="3.30.565.10">
    <property type="entry name" value="Histidine kinase-like ATPase, C-terminal domain"/>
    <property type="match status" value="1"/>
</dbReference>
<evidence type="ECO:0000256" key="6">
    <source>
        <dbReference type="SAM" id="MobiDB-lite"/>
    </source>
</evidence>
<evidence type="ECO:0000313" key="9">
    <source>
        <dbReference type="EMBL" id="KKJ01654.1"/>
    </source>
</evidence>
<evidence type="ECO:0000256" key="2">
    <source>
        <dbReference type="ARBA" id="ARBA00012438"/>
    </source>
</evidence>
<dbReference type="InterPro" id="IPR005467">
    <property type="entry name" value="His_kinase_dom"/>
</dbReference>